<dbReference type="PANTHER" id="PTHR28029:SF1">
    <property type="entry name" value="PROTEIN ILM1"/>
    <property type="match status" value="1"/>
</dbReference>
<keyword evidence="3" id="KW-1185">Reference proteome</keyword>
<sequence length="188" mass="21080">MALISSTTIITSISLFHLTLAYFFLVNPRTIDDQVLVWVMGESMGMPIARGLDTQSPALGILSIILAMLGLSDLVSLSMPEEVALIYYWGAQAPLRALFSMAILFYVYMFGPSSPIYQSESPRGPLTAPSGYNPSYVPAKWGGDVLKNRVVFALMFVEMSSWFWAWMTLREDRYALVQRMRAAEDKEN</sequence>
<evidence type="ECO:0000313" key="2">
    <source>
        <dbReference type="EMBL" id="KAF4127011.1"/>
    </source>
</evidence>
<dbReference type="Proteomes" id="UP000749293">
    <property type="component" value="Unassembled WGS sequence"/>
</dbReference>
<accession>A0A9P4Z1K5</accession>
<organism evidence="2 3">
    <name type="scientific">Geosmithia morbida</name>
    <dbReference type="NCBI Taxonomy" id="1094350"/>
    <lineage>
        <taxon>Eukaryota</taxon>
        <taxon>Fungi</taxon>
        <taxon>Dikarya</taxon>
        <taxon>Ascomycota</taxon>
        <taxon>Pezizomycotina</taxon>
        <taxon>Sordariomycetes</taxon>
        <taxon>Hypocreomycetidae</taxon>
        <taxon>Hypocreales</taxon>
        <taxon>Bionectriaceae</taxon>
        <taxon>Geosmithia</taxon>
    </lineage>
</organism>
<dbReference type="InterPro" id="IPR018815">
    <property type="entry name" value="Incr_loss_mito_DNA_1"/>
</dbReference>
<dbReference type="Pfam" id="PF10311">
    <property type="entry name" value="Ilm1"/>
    <property type="match status" value="1"/>
</dbReference>
<proteinExistence type="predicted"/>
<dbReference type="GeneID" id="55966979"/>
<feature type="transmembrane region" description="Helical" evidence="1">
    <location>
        <begin position="6"/>
        <end position="26"/>
    </location>
</feature>
<feature type="transmembrane region" description="Helical" evidence="1">
    <location>
        <begin position="150"/>
        <end position="169"/>
    </location>
</feature>
<keyword evidence="1" id="KW-1133">Transmembrane helix</keyword>
<gene>
    <name evidence="2" type="ORF">GMORB2_0749</name>
</gene>
<dbReference type="EMBL" id="JAANYQ010000001">
    <property type="protein sequence ID" value="KAF4127011.1"/>
    <property type="molecule type" value="Genomic_DNA"/>
</dbReference>
<name>A0A9P4Z1K5_9HYPO</name>
<feature type="transmembrane region" description="Helical" evidence="1">
    <location>
        <begin position="86"/>
        <end position="109"/>
    </location>
</feature>
<keyword evidence="1" id="KW-0812">Transmembrane</keyword>
<dbReference type="AlphaFoldDB" id="A0A9P4Z1K5"/>
<evidence type="ECO:0000256" key="1">
    <source>
        <dbReference type="SAM" id="Phobius"/>
    </source>
</evidence>
<feature type="transmembrane region" description="Helical" evidence="1">
    <location>
        <begin position="58"/>
        <end position="79"/>
    </location>
</feature>
<protein>
    <submittedName>
        <fullName evidence="2">Increased loss of mitochondrial DNA protein 1</fullName>
    </submittedName>
</protein>
<dbReference type="PANTHER" id="PTHR28029">
    <property type="entry name" value="PROTEIN ILM1"/>
    <property type="match status" value="1"/>
</dbReference>
<comment type="caution">
    <text evidence="2">The sequence shown here is derived from an EMBL/GenBank/DDBJ whole genome shotgun (WGS) entry which is preliminary data.</text>
</comment>
<reference evidence="2" key="1">
    <citation type="submission" date="2020-03" db="EMBL/GenBank/DDBJ databases">
        <title>Site-based positive gene gene selection in Geosmithia morbida across the United States reveals a broad range of putative effectors and factors for local host and environmental adapation.</title>
        <authorList>
            <person name="Onufrak A."/>
            <person name="Murdoch R.W."/>
            <person name="Gazis R."/>
            <person name="Huff M."/>
            <person name="Staton M."/>
            <person name="Klingeman W."/>
            <person name="Hadziabdic D."/>
        </authorList>
    </citation>
    <scope>NUCLEOTIDE SEQUENCE</scope>
    <source>
        <strain evidence="2">1262</strain>
    </source>
</reference>
<evidence type="ECO:0000313" key="3">
    <source>
        <dbReference type="Proteomes" id="UP000749293"/>
    </source>
</evidence>
<keyword evidence="1" id="KW-0472">Membrane</keyword>
<dbReference type="RefSeq" id="XP_035325663.1">
    <property type="nucleotide sequence ID" value="XM_035462733.1"/>
</dbReference>
<dbReference type="OrthoDB" id="5299849at2759"/>